<name>A0ABT6BCC3_9GAMM</name>
<gene>
    <name evidence="3" type="ORF">P3W24_12040</name>
</gene>
<feature type="region of interest" description="Disordered" evidence="1">
    <location>
        <begin position="84"/>
        <end position="116"/>
    </location>
</feature>
<evidence type="ECO:0000313" key="3">
    <source>
        <dbReference type="EMBL" id="MDF4025697.1"/>
    </source>
</evidence>
<feature type="signal peptide" evidence="2">
    <location>
        <begin position="1"/>
        <end position="24"/>
    </location>
</feature>
<evidence type="ECO:0000256" key="1">
    <source>
        <dbReference type="SAM" id="MobiDB-lite"/>
    </source>
</evidence>
<sequence>MSGLARWTTIAVLACLAVAGSAWVVQGATAERRAVLGKRPPEVPRQQGFDRRNERLVAAPVADRLDADARDAAVCRQLVRERSDPAAASTVAPGEPVRSGHQTAAACASRPESSDDDITSRLRMAAAAGSLDAQRTLLIEQLHQDESDVDALAAEGDVDKDAVRGYFDRDIRALREMALRGDSVAARMMASLLIDGRLVGRDTVAAAAWEIMAERDEGAPLPPEDILRRDPALEELNDVERDAALATVQQLALERHGKGPP</sequence>
<feature type="chain" id="PRO_5045526094" description="Sel1 repeat family protein" evidence="2">
    <location>
        <begin position="25"/>
        <end position="261"/>
    </location>
</feature>
<proteinExistence type="predicted"/>
<keyword evidence="2" id="KW-0732">Signal</keyword>
<evidence type="ECO:0000256" key="2">
    <source>
        <dbReference type="SAM" id="SignalP"/>
    </source>
</evidence>
<accession>A0ABT6BCC3</accession>
<dbReference type="Proteomes" id="UP001528850">
    <property type="component" value="Unassembled WGS sequence"/>
</dbReference>
<organism evidence="3 4">
    <name type="scientific">Luteibacter sahnii</name>
    <dbReference type="NCBI Taxonomy" id="3021977"/>
    <lineage>
        <taxon>Bacteria</taxon>
        <taxon>Pseudomonadati</taxon>
        <taxon>Pseudomonadota</taxon>
        <taxon>Gammaproteobacteria</taxon>
        <taxon>Lysobacterales</taxon>
        <taxon>Rhodanobacteraceae</taxon>
        <taxon>Luteibacter</taxon>
    </lineage>
</organism>
<protein>
    <recommendedName>
        <fullName evidence="5">Sel1 repeat family protein</fullName>
    </recommendedName>
</protein>
<evidence type="ECO:0008006" key="5">
    <source>
        <dbReference type="Google" id="ProtNLM"/>
    </source>
</evidence>
<comment type="caution">
    <text evidence="3">The sequence shown here is derived from an EMBL/GenBank/DDBJ whole genome shotgun (WGS) entry which is preliminary data.</text>
</comment>
<evidence type="ECO:0000313" key="4">
    <source>
        <dbReference type="Proteomes" id="UP001528850"/>
    </source>
</evidence>
<dbReference type="EMBL" id="JARJJS010000002">
    <property type="protein sequence ID" value="MDF4025697.1"/>
    <property type="molecule type" value="Genomic_DNA"/>
</dbReference>
<keyword evidence="4" id="KW-1185">Reference proteome</keyword>
<reference evidence="3 4" key="1">
    <citation type="journal article" date="2024" name="Curr. Microbiol.">
        <title>Luteibacter sahnii sp. nov., A Novel Yellow-Colored Xanthomonadin Pigment Producing Probiotic Bacterium from Healthy Rice Seed Microbiome.</title>
        <authorList>
            <person name="Jaiswal G."/>
            <person name="Rana R."/>
            <person name="Nayak P.K."/>
            <person name="Chouhan R."/>
            <person name="Gandhi S.G."/>
            <person name="Patel H.K."/>
            <person name="Patil P.B."/>
        </authorList>
    </citation>
    <scope>NUCLEOTIDE SEQUENCE [LARGE SCALE GENOMIC DNA]</scope>
    <source>
        <strain evidence="3 4">PPL201</strain>
    </source>
</reference>